<dbReference type="InterPro" id="IPR002560">
    <property type="entry name" value="Transposase_DDE"/>
</dbReference>
<dbReference type="PANTHER" id="PTHR33498">
    <property type="entry name" value="TRANSPOSASE FOR INSERTION SEQUENCE ELEMENT IS1557"/>
    <property type="match status" value="1"/>
</dbReference>
<dbReference type="AlphaFoldDB" id="A0AAV3F8V8"/>
<dbReference type="PANTHER" id="PTHR33498:SF1">
    <property type="entry name" value="TRANSPOSASE FOR INSERTION SEQUENCE ELEMENT IS1557"/>
    <property type="match status" value="1"/>
</dbReference>
<protein>
    <recommendedName>
        <fullName evidence="1">Transposase IS204/IS1001/IS1096/IS1165 DDE domain-containing protein</fullName>
    </recommendedName>
</protein>
<feature type="domain" description="Transposase IS204/IS1001/IS1096/IS1165 DDE" evidence="1">
    <location>
        <begin position="57"/>
        <end position="323"/>
    </location>
</feature>
<gene>
    <name evidence="2" type="ORF">HMPREF9715_00002</name>
</gene>
<reference evidence="2 3" key="1">
    <citation type="submission" date="2011-11" db="EMBL/GenBank/DDBJ databases">
        <title>The Genome Sequence of Myroides odoratimimus CIP 101113.</title>
        <authorList>
            <person name="Earl A."/>
            <person name="Ward D."/>
            <person name="Feldgarden M."/>
            <person name="Gevers D."/>
            <person name="Huys G."/>
            <person name="Young S.K."/>
            <person name="Zeng Q."/>
            <person name="Gargeya S."/>
            <person name="Fitzgerald M."/>
            <person name="Haas B."/>
            <person name="Abouelleil A."/>
            <person name="Alvarado L."/>
            <person name="Arachchi H.M."/>
            <person name="Berlin A."/>
            <person name="Brown A."/>
            <person name="Chapman S.B."/>
            <person name="Chen Z."/>
            <person name="Dunbar C."/>
            <person name="Freedman E."/>
            <person name="Gearin G."/>
            <person name="Goldberg J."/>
            <person name="Griggs A."/>
            <person name="Gujja S."/>
            <person name="Heiman D."/>
            <person name="Howarth C."/>
            <person name="Larson L."/>
            <person name="Lui A."/>
            <person name="MacDonald P.J.P."/>
            <person name="Montmayeur A."/>
            <person name="Murphy C."/>
            <person name="Neiman D."/>
            <person name="Pearson M."/>
            <person name="Priest M."/>
            <person name="Roberts A."/>
            <person name="Saif S."/>
            <person name="Shea T."/>
            <person name="Shenoy N."/>
            <person name="Sisk P."/>
            <person name="Stolte C."/>
            <person name="Sykes S."/>
            <person name="Wortman J."/>
            <person name="Nusbaum C."/>
            <person name="Birren B."/>
        </authorList>
    </citation>
    <scope>NUCLEOTIDE SEQUENCE [LARGE SCALE GENOMIC DNA]</scope>
    <source>
        <strain evidence="2 3">CIP 101113</strain>
    </source>
</reference>
<dbReference type="EMBL" id="AGEE01000001">
    <property type="protein sequence ID" value="EHO15431.1"/>
    <property type="molecule type" value="Genomic_DNA"/>
</dbReference>
<dbReference type="Pfam" id="PF01610">
    <property type="entry name" value="DDE_Tnp_ISL3"/>
    <property type="match status" value="1"/>
</dbReference>
<evidence type="ECO:0000313" key="2">
    <source>
        <dbReference type="EMBL" id="EHO15431.1"/>
    </source>
</evidence>
<organism evidence="2 3">
    <name type="scientific">Myroides odoratimimus CIP 101113</name>
    <dbReference type="NCBI Taxonomy" id="883154"/>
    <lineage>
        <taxon>Bacteria</taxon>
        <taxon>Pseudomonadati</taxon>
        <taxon>Bacteroidota</taxon>
        <taxon>Flavobacteriia</taxon>
        <taxon>Flavobacteriales</taxon>
        <taxon>Flavobacteriaceae</taxon>
        <taxon>Myroides</taxon>
    </lineage>
</organism>
<accession>A0AAV3F8V8</accession>
<evidence type="ECO:0000313" key="3">
    <source>
        <dbReference type="Proteomes" id="UP000004834"/>
    </source>
</evidence>
<name>A0AAV3F8V8_9FLAO</name>
<proteinExistence type="predicted"/>
<evidence type="ECO:0000259" key="1">
    <source>
        <dbReference type="Pfam" id="PF01610"/>
    </source>
</evidence>
<dbReference type="RefSeq" id="WP_006262422.1">
    <property type="nucleotide sequence ID" value="NZ_JH590837.1"/>
</dbReference>
<sequence length="329" mass="38310">MADTKVLSCKAIGELFGVKGEKFQRQYKHKTSGFKQWDQQEHAQDWLLYPENITEQLSIDEVCLSMGELYTILTSKAGKGQKKTIVAIVKGTKSDTVIKHLSKLPKKFRNKVTEITLDMAGAMKQIAKKCFPKAVQVIDRFHVQKLVSEAVQDIRIKYRWAELDAENTAVLKAKEEGIIYNPEILSNGDTKKQLLVRSRSLLYKNQINWTSDQQERAKVLFELYPEIKQAYLLANNLRQIYNLQIDKEIAMTKLAHWFNDIEKASLKHFSTVLKTFNVHYNEIIINYFINRSTNASAESFNAKIKYFRMMYRGVRDKKFFLFRLTKLFA</sequence>
<comment type="caution">
    <text evidence="2">The sequence shown here is derived from an EMBL/GenBank/DDBJ whole genome shotgun (WGS) entry which is preliminary data.</text>
</comment>
<dbReference type="Proteomes" id="UP000004834">
    <property type="component" value="Unassembled WGS sequence"/>
</dbReference>
<dbReference type="InterPro" id="IPR047951">
    <property type="entry name" value="Transpos_ISL3"/>
</dbReference>